<dbReference type="Proteomes" id="UP000002061">
    <property type="component" value="Chromosome"/>
</dbReference>
<organism evidence="1 2">
    <name type="scientific">Methanocaldococcus infernus (strain DSM 11812 / JCM 15783 / ME)</name>
    <dbReference type="NCBI Taxonomy" id="573063"/>
    <lineage>
        <taxon>Archaea</taxon>
        <taxon>Methanobacteriati</taxon>
        <taxon>Methanobacteriota</taxon>
        <taxon>Methanomada group</taxon>
        <taxon>Methanococci</taxon>
        <taxon>Methanococcales</taxon>
        <taxon>Methanocaldococcaceae</taxon>
        <taxon>Methanocaldococcus</taxon>
    </lineage>
</organism>
<keyword evidence="2" id="KW-1185">Reference proteome</keyword>
<protein>
    <submittedName>
        <fullName evidence="1">Uncharacterized protein</fullName>
    </submittedName>
</protein>
<dbReference type="HOGENOM" id="CLU_077587_0_0_2"/>
<proteinExistence type="predicted"/>
<dbReference type="AlphaFoldDB" id="D5VT93"/>
<name>D5VT93_METIM</name>
<dbReference type="RefSeq" id="WP_013100541.1">
    <property type="nucleotide sequence ID" value="NC_014122.1"/>
</dbReference>
<dbReference type="eggNOG" id="arCOG04823">
    <property type="taxonomic scope" value="Archaea"/>
</dbReference>
<evidence type="ECO:0000313" key="1">
    <source>
        <dbReference type="EMBL" id="ADG13796.1"/>
    </source>
</evidence>
<dbReference type="STRING" id="573063.Metin_1142"/>
<dbReference type="EMBL" id="CP002009">
    <property type="protein sequence ID" value="ADG13796.1"/>
    <property type="molecule type" value="Genomic_DNA"/>
</dbReference>
<accession>D5VT93</accession>
<sequence length="270" mass="32132">MKRIVEEINKIREELNLPKVNIDIVKIEEKDNKLVIYTRTRTDKSAIIGPGGWVVGKLRERLGYELIKVEDYSDYLLFLERVKEIKEKCNDEIILKLCSHFLENKSYDNLVYTTIVCQYDLYIAETLNKVFRVKALLLNPPILPEKKRNRAIEFLEERKISYEEIYLKPNFKESCGFLPKYLNLEGYIFTTCLKESYLKRGSSIYINFLKLFPLKFNKTYYLEFCPLCIQNLKNIYREVIKDIVNSVYLGIREPTDAAEEIVKIYKRMRK</sequence>
<dbReference type="OrthoDB" id="85793at2157"/>
<dbReference type="KEGG" id="mif:Metin_1142"/>
<evidence type="ECO:0000313" key="2">
    <source>
        <dbReference type="Proteomes" id="UP000002061"/>
    </source>
</evidence>
<dbReference type="GeneID" id="9132159"/>
<gene>
    <name evidence="1" type="ordered locus">Metin_1142</name>
</gene>
<reference evidence="1" key="1">
    <citation type="submission" date="2010-04" db="EMBL/GenBank/DDBJ databases">
        <title>Complete sequence of Methanocaldococcus infernus ME.</title>
        <authorList>
            <consortium name="US DOE Joint Genome Institute"/>
            <person name="Lucas S."/>
            <person name="Copeland A."/>
            <person name="Lapidus A."/>
            <person name="Cheng J.-F."/>
            <person name="Bruce D."/>
            <person name="Goodwin L."/>
            <person name="Pitluck S."/>
            <person name="Munk A.C."/>
            <person name="Detter J.C."/>
            <person name="Han C."/>
            <person name="Tapia R."/>
            <person name="Land M."/>
            <person name="Hauser L."/>
            <person name="Kyrpides N."/>
            <person name="Mikhailova N."/>
            <person name="Sieprawska-Lupa M."/>
            <person name="Whitman W.B."/>
            <person name="Woyke T."/>
        </authorList>
    </citation>
    <scope>NUCLEOTIDE SEQUENCE [LARGE SCALE GENOMIC DNA]</scope>
    <source>
        <strain evidence="1">ME</strain>
    </source>
</reference>